<evidence type="ECO:0000259" key="1">
    <source>
        <dbReference type="Pfam" id="PF01966"/>
    </source>
</evidence>
<dbReference type="InParanoid" id="F8A9U9"/>
<proteinExistence type="predicted"/>
<gene>
    <name evidence="2" type="ordered locus">Thein_0263</name>
</gene>
<dbReference type="OrthoDB" id="5431498at2"/>
<dbReference type="Proteomes" id="UP000006793">
    <property type="component" value="Chromosome"/>
</dbReference>
<dbReference type="KEGG" id="tid:Thein_0263"/>
<evidence type="ECO:0000313" key="3">
    <source>
        <dbReference type="Proteomes" id="UP000006793"/>
    </source>
</evidence>
<accession>F8A9U9</accession>
<name>F8A9U9_THEID</name>
<dbReference type="Pfam" id="PF01966">
    <property type="entry name" value="HD"/>
    <property type="match status" value="1"/>
</dbReference>
<evidence type="ECO:0000313" key="2">
    <source>
        <dbReference type="EMBL" id="AEH44147.1"/>
    </source>
</evidence>
<dbReference type="InterPro" id="IPR006675">
    <property type="entry name" value="HDIG_dom"/>
</dbReference>
<reference evidence="3" key="1">
    <citation type="submission" date="2011-04" db="EMBL/GenBank/DDBJ databases">
        <title>The complete genome of Thermodesulfatator indicus DSM 15286.</title>
        <authorList>
            <person name="Lucas S."/>
            <person name="Copeland A."/>
            <person name="Lapidus A."/>
            <person name="Bruce D."/>
            <person name="Goodwin L."/>
            <person name="Pitluck S."/>
            <person name="Peters L."/>
            <person name="Kyrpides N."/>
            <person name="Mavromatis K."/>
            <person name="Pagani I."/>
            <person name="Ivanova N."/>
            <person name="Saunders L."/>
            <person name="Detter J.C."/>
            <person name="Tapia R."/>
            <person name="Han C."/>
            <person name="Land M."/>
            <person name="Hauser L."/>
            <person name="Markowitz V."/>
            <person name="Cheng J.-F."/>
            <person name="Hugenholtz P."/>
            <person name="Woyke T."/>
            <person name="Wu D."/>
            <person name="Spring S."/>
            <person name="Schroeder M."/>
            <person name="Brambilla E."/>
            <person name="Klenk H.-P."/>
            <person name="Eisen J.A."/>
        </authorList>
    </citation>
    <scope>NUCLEOTIDE SEQUENCE [LARGE SCALE GENOMIC DNA]</scope>
    <source>
        <strain evidence="3">DSM 15286 / JCM 11887 / CIR29812</strain>
    </source>
</reference>
<dbReference type="PaxDb" id="667014-Thein_0263"/>
<dbReference type="InterPro" id="IPR006674">
    <property type="entry name" value="HD_domain"/>
</dbReference>
<dbReference type="STRING" id="667014.Thein_0263"/>
<dbReference type="RefSeq" id="WP_013906893.1">
    <property type="nucleotide sequence ID" value="NC_015681.1"/>
</dbReference>
<feature type="domain" description="HD" evidence="1">
    <location>
        <begin position="28"/>
        <end position="123"/>
    </location>
</feature>
<organism evidence="2 3">
    <name type="scientific">Thermodesulfatator indicus (strain DSM 15286 / JCM 11887 / CIR29812)</name>
    <dbReference type="NCBI Taxonomy" id="667014"/>
    <lineage>
        <taxon>Bacteria</taxon>
        <taxon>Pseudomonadati</taxon>
        <taxon>Thermodesulfobacteriota</taxon>
        <taxon>Thermodesulfobacteria</taxon>
        <taxon>Thermodesulfobacteriales</taxon>
        <taxon>Thermodesulfatatoraceae</taxon>
        <taxon>Thermodesulfatator</taxon>
    </lineage>
</organism>
<reference evidence="2 3" key="2">
    <citation type="journal article" date="2012" name="Stand. Genomic Sci.">
        <title>Complete genome sequence of the thermophilic sulfate-reducing ocean bacterium Thermodesulfatator indicus type strain (CIR29812(T)).</title>
        <authorList>
            <person name="Anderson I."/>
            <person name="Saunders E."/>
            <person name="Lapidus A."/>
            <person name="Nolan M."/>
            <person name="Lucas S."/>
            <person name="Tice H."/>
            <person name="Del Rio T.G."/>
            <person name="Cheng J.F."/>
            <person name="Han C."/>
            <person name="Tapia R."/>
            <person name="Goodwin L.A."/>
            <person name="Pitluck S."/>
            <person name="Liolios K."/>
            <person name="Mavromatis K."/>
            <person name="Pagani I."/>
            <person name="Ivanova N."/>
            <person name="Mikhailova N."/>
            <person name="Pati A."/>
            <person name="Chen A."/>
            <person name="Palaniappan K."/>
            <person name="Land M."/>
            <person name="Hauser L."/>
            <person name="Jeffries C.D."/>
            <person name="Chang Y.J."/>
            <person name="Brambilla E.M."/>
            <person name="Rohde M."/>
            <person name="Spring S."/>
            <person name="Goker M."/>
            <person name="Detter J.C."/>
            <person name="Woyke T."/>
            <person name="Bristow J."/>
            <person name="Eisen J.A."/>
            <person name="Markowitz V."/>
            <person name="Hugenholtz P."/>
            <person name="Kyrpides N.C."/>
            <person name="Klenk H.P."/>
        </authorList>
    </citation>
    <scope>NUCLEOTIDE SEQUENCE [LARGE SCALE GENOMIC DNA]</scope>
    <source>
        <strain evidence="3">DSM 15286 / JCM 11887 / CIR29812</strain>
    </source>
</reference>
<dbReference type="eggNOG" id="COG2316">
    <property type="taxonomic scope" value="Bacteria"/>
</dbReference>
<dbReference type="PANTHER" id="PTHR38659">
    <property type="entry name" value="METAL-DEPENDENT PHOSPHOHYDROLASE"/>
    <property type="match status" value="1"/>
</dbReference>
<dbReference type="PANTHER" id="PTHR38659:SF2">
    <property type="entry name" value="HDIG DOMAIN PROTEIN"/>
    <property type="match status" value="1"/>
</dbReference>
<dbReference type="HOGENOM" id="CLU_116766_0_0_0"/>
<dbReference type="AlphaFoldDB" id="F8A9U9"/>
<dbReference type="NCBIfam" id="TIGR00277">
    <property type="entry name" value="HDIG"/>
    <property type="match status" value="1"/>
</dbReference>
<dbReference type="SUPFAM" id="SSF109604">
    <property type="entry name" value="HD-domain/PDEase-like"/>
    <property type="match status" value="1"/>
</dbReference>
<protein>
    <submittedName>
        <fullName evidence="2">Metal dependent phosphohydrolase</fullName>
    </submittedName>
</protein>
<dbReference type="EMBL" id="CP002683">
    <property type="protein sequence ID" value="AEH44147.1"/>
    <property type="molecule type" value="Genomic_DNA"/>
</dbReference>
<dbReference type="Gene3D" id="1.10.3210.10">
    <property type="entry name" value="Hypothetical protein af1432"/>
    <property type="match status" value="1"/>
</dbReference>
<keyword evidence="3" id="KW-1185">Reference proteome</keyword>
<sequence length="185" mass="21254">MADALRIPNRERCYEILGENQVPPHIVKHCEVVTKVALYLARELNRVDEDLDLALIEAAALLHDVTKHLSLKSGEDHALSGQKLLEQLGYPEVARIVGQHVFLKPGPPGAPIREEEVVFYADKRVKHTEIVSLKERFRDLKVRYGKTVHSLIKIEHMESLCKLLERRLFKKLPFNPERLEELNDA</sequence>